<reference evidence="1 2" key="1">
    <citation type="submission" date="2017-02" db="EMBL/GenBank/DDBJ databases">
        <title>Draft genome sequence of Moraxella canis CCUG 8415A type strain.</title>
        <authorList>
            <person name="Engstrom-Jakobsson H."/>
            <person name="Salva-Serra F."/>
            <person name="Thorell K."/>
            <person name="Gonzales-Siles L."/>
            <person name="Karlsson R."/>
            <person name="Boulund F."/>
            <person name="Engstrand L."/>
            <person name="Moore E."/>
        </authorList>
    </citation>
    <scope>NUCLEOTIDE SEQUENCE [LARGE SCALE GENOMIC DNA]</scope>
    <source>
        <strain evidence="1 2">CCUG 8415A</strain>
    </source>
</reference>
<dbReference type="Proteomes" id="UP000190322">
    <property type="component" value="Unassembled WGS sequence"/>
</dbReference>
<evidence type="ECO:0000313" key="1">
    <source>
        <dbReference type="EMBL" id="OOR84236.1"/>
    </source>
</evidence>
<organism evidence="1 2">
    <name type="scientific">Moraxella canis</name>
    <dbReference type="NCBI Taxonomy" id="90239"/>
    <lineage>
        <taxon>Bacteria</taxon>
        <taxon>Pseudomonadati</taxon>
        <taxon>Pseudomonadota</taxon>
        <taxon>Gammaproteobacteria</taxon>
        <taxon>Moraxellales</taxon>
        <taxon>Moraxellaceae</taxon>
        <taxon>Moraxella</taxon>
    </lineage>
</organism>
<comment type="caution">
    <text evidence="1">The sequence shown here is derived from an EMBL/GenBank/DDBJ whole genome shotgun (WGS) entry which is preliminary data.</text>
</comment>
<evidence type="ECO:0000313" key="2">
    <source>
        <dbReference type="Proteomes" id="UP000190322"/>
    </source>
</evidence>
<dbReference type="AlphaFoldDB" id="A0A1S9ZLC4"/>
<proteinExistence type="predicted"/>
<sequence length="59" mass="7112">MIFGLSKHRYKKNQVNDWQDELRKLSKEGIGNYIKFYNKLCQKTIIEHICTTKNKGFDF</sequence>
<name>A0A1S9ZLC4_9GAMM</name>
<protein>
    <submittedName>
        <fullName evidence="1">Uncharacterized protein</fullName>
    </submittedName>
</protein>
<accession>A0A1S9ZLC4</accession>
<dbReference type="EMBL" id="MUXT01000005">
    <property type="protein sequence ID" value="OOR84236.1"/>
    <property type="molecule type" value="Genomic_DNA"/>
</dbReference>
<gene>
    <name evidence="1" type="ORF">B0180_04730</name>
</gene>